<feature type="transmembrane region" description="Helical" evidence="2">
    <location>
        <begin position="387"/>
        <end position="410"/>
    </location>
</feature>
<feature type="region of interest" description="Disordered" evidence="1">
    <location>
        <begin position="264"/>
        <end position="376"/>
    </location>
</feature>
<dbReference type="STRING" id="685588.A0A067T203"/>
<keyword evidence="2" id="KW-0472">Membrane</keyword>
<proteinExistence type="predicted"/>
<feature type="region of interest" description="Disordered" evidence="1">
    <location>
        <begin position="482"/>
        <end position="555"/>
    </location>
</feature>
<organism evidence="3 4">
    <name type="scientific">Galerina marginata (strain CBS 339.88)</name>
    <dbReference type="NCBI Taxonomy" id="685588"/>
    <lineage>
        <taxon>Eukaryota</taxon>
        <taxon>Fungi</taxon>
        <taxon>Dikarya</taxon>
        <taxon>Basidiomycota</taxon>
        <taxon>Agaricomycotina</taxon>
        <taxon>Agaricomycetes</taxon>
        <taxon>Agaricomycetidae</taxon>
        <taxon>Agaricales</taxon>
        <taxon>Agaricineae</taxon>
        <taxon>Strophariaceae</taxon>
        <taxon>Galerina</taxon>
    </lineage>
</organism>
<name>A0A067T203_GALM3</name>
<keyword evidence="2" id="KW-0812">Transmembrane</keyword>
<gene>
    <name evidence="3" type="ORF">GALMADRAFT_746179</name>
</gene>
<keyword evidence="2" id="KW-1133">Transmembrane helix</keyword>
<accession>A0A067T203</accession>
<dbReference type="AlphaFoldDB" id="A0A067T203"/>
<evidence type="ECO:0000313" key="4">
    <source>
        <dbReference type="Proteomes" id="UP000027222"/>
    </source>
</evidence>
<evidence type="ECO:0000256" key="2">
    <source>
        <dbReference type="SAM" id="Phobius"/>
    </source>
</evidence>
<feature type="compositionally biased region" description="Polar residues" evidence="1">
    <location>
        <begin position="360"/>
        <end position="376"/>
    </location>
</feature>
<dbReference type="Proteomes" id="UP000027222">
    <property type="component" value="Unassembled WGS sequence"/>
</dbReference>
<reference evidence="4" key="1">
    <citation type="journal article" date="2014" name="Proc. Natl. Acad. Sci. U.S.A.">
        <title>Extensive sampling of basidiomycete genomes demonstrates inadequacy of the white-rot/brown-rot paradigm for wood decay fungi.</title>
        <authorList>
            <person name="Riley R."/>
            <person name="Salamov A.A."/>
            <person name="Brown D.W."/>
            <person name="Nagy L.G."/>
            <person name="Floudas D."/>
            <person name="Held B.W."/>
            <person name="Levasseur A."/>
            <person name="Lombard V."/>
            <person name="Morin E."/>
            <person name="Otillar R."/>
            <person name="Lindquist E.A."/>
            <person name="Sun H."/>
            <person name="LaButti K.M."/>
            <person name="Schmutz J."/>
            <person name="Jabbour D."/>
            <person name="Luo H."/>
            <person name="Baker S.E."/>
            <person name="Pisabarro A.G."/>
            <person name="Walton J.D."/>
            <person name="Blanchette R.A."/>
            <person name="Henrissat B."/>
            <person name="Martin F."/>
            <person name="Cullen D."/>
            <person name="Hibbett D.S."/>
            <person name="Grigoriev I.V."/>
        </authorList>
    </citation>
    <scope>NUCLEOTIDE SEQUENCE [LARGE SCALE GENOMIC DNA]</scope>
    <source>
        <strain evidence="4">CBS 339.88</strain>
    </source>
</reference>
<evidence type="ECO:0000256" key="1">
    <source>
        <dbReference type="SAM" id="MobiDB-lite"/>
    </source>
</evidence>
<feature type="compositionally biased region" description="Low complexity" evidence="1">
    <location>
        <begin position="301"/>
        <end position="359"/>
    </location>
</feature>
<sequence>MLERGFYSSFPSRNRVPVIILVALFFWVLFITISYNAVLRLRGAGPYGELGGFKEREGGIWLRNGWSRSSEFETLNLGRVYLAKFRLSEYRYLSIKSLLLATDDAAAKIINLNSSGSLHAAHTTVRKSTVDHSKGLARRDYPETEVPIIPPGPSFPFITDSQDTDSTILCPRPSTVTPTPTQSTLPTLGCIVPHLSTNYLFPPFPLSSSGMTYMPSALPTLGCLLPKLSTNYLFSPLPTTSSVVDTLSSSPTLPPCMDTAPITTTTSISCSSEPSPPTLTSSSLSHETPTPASQLPPCVVPPSTDSSTNPTTTTSTSNANTSTASTSTTFSESGSYYTTSTDSPTPSSSTPSIGSPTSTQISVPSTSPTPRQTKPLASSAGVLTTGAMIGISLVSVVIFFLLVLACFLFYRHRRRRRRSLSQEDIERAPSISSPSVSTDQLITTRERDSGSTFGNWGESENHWSRRSVVSLDRGRRLSVGDFTRSVEDHQPPRSGFGNLRESENPRSRVSPVSLDRRRRLSVGDFTKSAEDHQPPGSGIRNLKDSENPVSRMSPISLDRRRKLSMAEFPSSVDDKQSPESTNTLKVIEDLDVISAQVKALGYGLIGPAGRGRPEVRQPMLNLSYSQR</sequence>
<protein>
    <submittedName>
        <fullName evidence="3">Uncharacterized protein</fullName>
    </submittedName>
</protein>
<dbReference type="HOGENOM" id="CLU_436164_0_0_1"/>
<keyword evidence="4" id="KW-1185">Reference proteome</keyword>
<evidence type="ECO:0000313" key="3">
    <source>
        <dbReference type="EMBL" id="KDR73038.1"/>
    </source>
</evidence>
<feature type="region of interest" description="Disordered" evidence="1">
    <location>
        <begin position="418"/>
        <end position="458"/>
    </location>
</feature>
<feature type="transmembrane region" description="Helical" evidence="2">
    <location>
        <begin position="16"/>
        <end position="35"/>
    </location>
</feature>
<dbReference type="EMBL" id="KL142387">
    <property type="protein sequence ID" value="KDR73038.1"/>
    <property type="molecule type" value="Genomic_DNA"/>
</dbReference>
<feature type="compositionally biased region" description="Polar residues" evidence="1">
    <location>
        <begin position="430"/>
        <end position="443"/>
    </location>
</feature>
<feature type="compositionally biased region" description="Low complexity" evidence="1">
    <location>
        <begin position="264"/>
        <end position="291"/>
    </location>
</feature>